<feature type="transmembrane region" description="Helical" evidence="2">
    <location>
        <begin position="139"/>
        <end position="171"/>
    </location>
</feature>
<evidence type="ECO:0000256" key="1">
    <source>
        <dbReference type="SAM" id="MobiDB-lite"/>
    </source>
</evidence>
<reference evidence="3 4" key="1">
    <citation type="submission" date="2019-01" db="EMBL/GenBank/DDBJ databases">
        <authorList>
            <person name="Li J."/>
        </authorList>
    </citation>
    <scope>NUCLEOTIDE SEQUENCE [LARGE SCALE GENOMIC DNA]</scope>
    <source>
        <strain evidence="3 4">CGMCC 4.7180</strain>
    </source>
</reference>
<feature type="region of interest" description="Disordered" evidence="1">
    <location>
        <begin position="1"/>
        <end position="51"/>
    </location>
</feature>
<accession>A0A4Q2JKE7</accession>
<evidence type="ECO:0000313" key="4">
    <source>
        <dbReference type="Proteomes" id="UP000292881"/>
    </source>
</evidence>
<sequence length="177" mass="18898">MPRQEPSDEAIEDAAAANAHGEPAPGTLGVDGEAVPSDAPTDASAAPWWRRRPPADHDRLARGIWWAGHVQLFIALGLLIVCGAIVVVGIARNDQGLSLSVLGLAMAGPFAASGVMLRASSGWRRYWGRTDRRNWAPRVLVLAATVVGIAIVSIVATIVIAYLLLVFVWSWSWSLSN</sequence>
<dbReference type="AlphaFoldDB" id="A0A4Q2JKE7"/>
<feature type="transmembrane region" description="Helical" evidence="2">
    <location>
        <begin position="72"/>
        <end position="91"/>
    </location>
</feature>
<dbReference type="Proteomes" id="UP000292881">
    <property type="component" value="Unassembled WGS sequence"/>
</dbReference>
<dbReference type="OrthoDB" id="5007933at2"/>
<organism evidence="3 4">
    <name type="scientific">Agromyces binzhouensis</name>
    <dbReference type="NCBI Taxonomy" id="1817495"/>
    <lineage>
        <taxon>Bacteria</taxon>
        <taxon>Bacillati</taxon>
        <taxon>Actinomycetota</taxon>
        <taxon>Actinomycetes</taxon>
        <taxon>Micrococcales</taxon>
        <taxon>Microbacteriaceae</taxon>
        <taxon>Agromyces</taxon>
    </lineage>
</organism>
<feature type="compositionally biased region" description="Low complexity" evidence="1">
    <location>
        <begin position="13"/>
        <end position="24"/>
    </location>
</feature>
<protein>
    <submittedName>
        <fullName evidence="3">Uncharacterized protein</fullName>
    </submittedName>
</protein>
<proteinExistence type="predicted"/>
<feature type="compositionally biased region" description="Low complexity" evidence="1">
    <location>
        <begin position="34"/>
        <end position="47"/>
    </location>
</feature>
<gene>
    <name evidence="3" type="ORF">ESO86_07080</name>
</gene>
<keyword evidence="2" id="KW-0472">Membrane</keyword>
<feature type="transmembrane region" description="Helical" evidence="2">
    <location>
        <begin position="97"/>
        <end position="119"/>
    </location>
</feature>
<name>A0A4Q2JKE7_9MICO</name>
<keyword evidence="2" id="KW-1133">Transmembrane helix</keyword>
<keyword evidence="4" id="KW-1185">Reference proteome</keyword>
<evidence type="ECO:0000313" key="3">
    <source>
        <dbReference type="EMBL" id="RXZ48322.1"/>
    </source>
</evidence>
<comment type="caution">
    <text evidence="3">The sequence shown here is derived from an EMBL/GenBank/DDBJ whole genome shotgun (WGS) entry which is preliminary data.</text>
</comment>
<keyword evidence="2" id="KW-0812">Transmembrane</keyword>
<evidence type="ECO:0000256" key="2">
    <source>
        <dbReference type="SAM" id="Phobius"/>
    </source>
</evidence>
<dbReference type="EMBL" id="SDPL01000100">
    <property type="protein sequence ID" value="RXZ48322.1"/>
    <property type="molecule type" value="Genomic_DNA"/>
</dbReference>
<dbReference type="RefSeq" id="WP_129234268.1">
    <property type="nucleotide sequence ID" value="NZ_SDPL01000100.1"/>
</dbReference>